<accession>B5GZQ7</accession>
<gene>
    <name evidence="1" type="ORF">SCLAV_2195</name>
</gene>
<protein>
    <submittedName>
        <fullName evidence="1">Uncharacterized protein</fullName>
    </submittedName>
</protein>
<name>B5GZQ7_STRCL</name>
<organism evidence="1 2">
    <name type="scientific">Streptomyces clavuligerus</name>
    <dbReference type="NCBI Taxonomy" id="1901"/>
    <lineage>
        <taxon>Bacteria</taxon>
        <taxon>Bacillati</taxon>
        <taxon>Actinomycetota</taxon>
        <taxon>Actinomycetes</taxon>
        <taxon>Kitasatosporales</taxon>
        <taxon>Streptomycetaceae</taxon>
        <taxon>Streptomyces</taxon>
    </lineage>
</organism>
<proteinExistence type="predicted"/>
<evidence type="ECO:0000313" key="2">
    <source>
        <dbReference type="Proteomes" id="UP000002357"/>
    </source>
</evidence>
<dbReference type="Proteomes" id="UP000002357">
    <property type="component" value="Chromosome"/>
</dbReference>
<keyword evidence="2" id="KW-1185">Reference proteome</keyword>
<dbReference type="EMBL" id="CM000913">
    <property type="protein sequence ID" value="EFG07268.1"/>
    <property type="molecule type" value="Genomic_DNA"/>
</dbReference>
<dbReference type="RefSeq" id="WP_003957442.1">
    <property type="nucleotide sequence ID" value="NZ_WMCC01000133.1"/>
</dbReference>
<sequence length="81" mass="8968">MLMSIHVEAGPDGPFELRMVRIYDCVVPERVIVIARVAFTVFANDLRAGRLDHLMASDEEMADASALVDWFRESGSDPGDS</sequence>
<evidence type="ECO:0000313" key="1">
    <source>
        <dbReference type="EMBL" id="EFG07268.1"/>
    </source>
</evidence>
<dbReference type="AlphaFoldDB" id="B5GZQ7"/>
<reference evidence="1 2" key="1">
    <citation type="journal article" date="2010" name="Genome Biol. Evol.">
        <title>The sequence of a 1.8-mb bacterial linear plasmid reveals a rich evolutionary reservoir of secondary metabolic pathways.</title>
        <authorList>
            <person name="Medema M.H."/>
            <person name="Trefzer A."/>
            <person name="Kovalchuk A."/>
            <person name="van den Berg M."/>
            <person name="Mueller U."/>
            <person name="Heijne W."/>
            <person name="Wu L."/>
            <person name="Alam M.T."/>
            <person name="Ronning C.M."/>
            <person name="Nierman W.C."/>
            <person name="Bovenberg R.A.L."/>
            <person name="Breitling R."/>
            <person name="Takano E."/>
        </authorList>
    </citation>
    <scope>NUCLEOTIDE SEQUENCE [LARGE SCALE GENOMIC DNA]</scope>
    <source>
        <strain evidence="2">ATCC 27064 / DSM 738 / JCM 4710 / NBRC 13307 / NCIMB 12785 / NRRL 3585 / VKM Ac-602</strain>
    </source>
</reference>